<accession>A0A0E9SE98</accession>
<dbReference type="AlphaFoldDB" id="A0A0E9SE98"/>
<reference evidence="1" key="1">
    <citation type="submission" date="2014-11" db="EMBL/GenBank/DDBJ databases">
        <authorList>
            <person name="Amaro Gonzalez C."/>
        </authorList>
    </citation>
    <scope>NUCLEOTIDE SEQUENCE</scope>
</reference>
<name>A0A0E9SE98_ANGAN</name>
<organism evidence="1">
    <name type="scientific">Anguilla anguilla</name>
    <name type="common">European freshwater eel</name>
    <name type="synonym">Muraena anguilla</name>
    <dbReference type="NCBI Taxonomy" id="7936"/>
    <lineage>
        <taxon>Eukaryota</taxon>
        <taxon>Metazoa</taxon>
        <taxon>Chordata</taxon>
        <taxon>Craniata</taxon>
        <taxon>Vertebrata</taxon>
        <taxon>Euteleostomi</taxon>
        <taxon>Actinopterygii</taxon>
        <taxon>Neopterygii</taxon>
        <taxon>Teleostei</taxon>
        <taxon>Anguilliformes</taxon>
        <taxon>Anguillidae</taxon>
        <taxon>Anguilla</taxon>
    </lineage>
</organism>
<protein>
    <submittedName>
        <fullName evidence="1">Uncharacterized protein</fullName>
    </submittedName>
</protein>
<evidence type="ECO:0000313" key="1">
    <source>
        <dbReference type="EMBL" id="JAH39616.1"/>
    </source>
</evidence>
<dbReference type="EMBL" id="GBXM01068961">
    <property type="protein sequence ID" value="JAH39616.1"/>
    <property type="molecule type" value="Transcribed_RNA"/>
</dbReference>
<proteinExistence type="predicted"/>
<reference evidence="1" key="2">
    <citation type="journal article" date="2015" name="Fish Shellfish Immunol.">
        <title>Early steps in the European eel (Anguilla anguilla)-Vibrio vulnificus interaction in the gills: Role of the RtxA13 toxin.</title>
        <authorList>
            <person name="Callol A."/>
            <person name="Pajuelo D."/>
            <person name="Ebbesson L."/>
            <person name="Teles M."/>
            <person name="MacKenzie S."/>
            <person name="Amaro C."/>
        </authorList>
    </citation>
    <scope>NUCLEOTIDE SEQUENCE</scope>
</reference>
<sequence>MHRNMDSWTLVECDEVCGDRVTRLAERLGPGDVAMTTPSTPLKRRCDFARSFLES</sequence>